<keyword evidence="6" id="KW-1185">Reference proteome</keyword>
<proteinExistence type="predicted"/>
<keyword evidence="1 3" id="KW-0732">Signal</keyword>
<dbReference type="Gene3D" id="2.60.40.10">
    <property type="entry name" value="Immunoglobulins"/>
    <property type="match status" value="4"/>
</dbReference>
<feature type="domain" description="IPT/TIG" evidence="4">
    <location>
        <begin position="117"/>
        <end position="201"/>
    </location>
</feature>
<name>A0ABS2TLW1_9ACTN</name>
<evidence type="ECO:0000259" key="4">
    <source>
        <dbReference type="SMART" id="SM00429"/>
    </source>
</evidence>
<dbReference type="CDD" id="cd00102">
    <property type="entry name" value="IPT"/>
    <property type="match status" value="3"/>
</dbReference>
<dbReference type="InterPro" id="IPR014756">
    <property type="entry name" value="Ig_E-set"/>
</dbReference>
<evidence type="ECO:0000313" key="6">
    <source>
        <dbReference type="Proteomes" id="UP000749040"/>
    </source>
</evidence>
<dbReference type="EMBL" id="JADKYB010000003">
    <property type="protein sequence ID" value="MBM9504330.1"/>
    <property type="molecule type" value="Genomic_DNA"/>
</dbReference>
<gene>
    <name evidence="5" type="ORF">ITX44_07235</name>
</gene>
<dbReference type="PANTHER" id="PTHR46769">
    <property type="entry name" value="POLYCYSTIC KIDNEY AND HEPATIC DISEASE 1 (AUTOSOMAL RECESSIVE)-LIKE 1"/>
    <property type="match status" value="1"/>
</dbReference>
<feature type="region of interest" description="Disordered" evidence="2">
    <location>
        <begin position="273"/>
        <end position="302"/>
    </location>
</feature>
<feature type="domain" description="IPT/TIG" evidence="4">
    <location>
        <begin position="204"/>
        <end position="288"/>
    </location>
</feature>
<evidence type="ECO:0000256" key="3">
    <source>
        <dbReference type="SAM" id="SignalP"/>
    </source>
</evidence>
<dbReference type="InterPro" id="IPR013783">
    <property type="entry name" value="Ig-like_fold"/>
</dbReference>
<feature type="compositionally biased region" description="Low complexity" evidence="2">
    <location>
        <begin position="293"/>
        <end position="302"/>
    </location>
</feature>
<dbReference type="SMART" id="SM00429">
    <property type="entry name" value="IPT"/>
    <property type="match status" value="3"/>
</dbReference>
<accession>A0ABS2TLW1</accession>
<feature type="domain" description="IPT/TIG" evidence="4">
    <location>
        <begin position="31"/>
        <end position="115"/>
    </location>
</feature>
<comment type="caution">
    <text evidence="5">The sequence shown here is derived from an EMBL/GenBank/DDBJ whole genome shotgun (WGS) entry which is preliminary data.</text>
</comment>
<sequence length="1162" mass="116203">MRAVTAGVAFATAVVAVGLGSAPRAVAATAPPRVSGVSAADGALSGGGRITVTGTGFTHVNAVAFGSARGTRIIVASSRKLTVTAPKHSAGAVDVRVHTAAGWSPVTKADRFTYVSAPVITRVAPASGPSAGGTRVTVTGTNFLKVSSVGFGSLPGTKVTVSSAKTLTVTAPKAPAGRVDVWVRSAFGRSASVVADRYTYLAPAPTVTALSSRTGPVTGGQTVRITGTDLTGTTAVAFGRTPAASFTVVSATRIDAVTPAAFAATVDVRVTTGSGTSAVNSPDRYQFSTPDPANTATYTPSATTRSSAAADVVSVTGGQQDAAGPGVAPWQVTLASGAVVPAAGARYYLPPGTAAYPSGLAGTVSAVDDADGGTHVLTVTAAPLDDAFDGVSVDYTGPLGGAAPSLTPSARQRRLAAQSLTAAGSGGFDFGRIGASAFECTAGGEPASLRGSVTLEIDNVASHYRADFGSLVSSPFVEAYVQYEQTVGFDLTSEAAKAECELSAEWQNTHKKLFFLGDTGAVLSFSPDVSFSLSASGTVSVRQHSYHVTGFITQSDGSLRRVDGKSADPVSLAASGDLTAEAYGGVAIQLGLLDRIGVGISAGGGLKATAKVSSDRQVCADIGPFLRVSLYAYLDLWVKKWTAQSFSAEADLPVAHACVAGGGVPVPNPPDPPVITTTALPDGSVGASYAAMLTTADHRSGTWAVVGGSLPPGLALAGYTVSGRPTAAGFYGFQVGFTDAYGDRTTATASISVAEAAPPLGTAGSLSALPADATPAQILPAPGGRFLATYTEGGSNDTWLVWRTPGADAAQALDLPVPVGSVAFGTDGTAYLTTGAFNSSEGGEVLAYEPGATSAGRLHSFGTAPDGDMRGPSHVAYGNGSLYVEALSPHAWGSCDVVLVRMTPTGATLNTATGVTDCGAWSWTASSQYLTALEDVWGANYIEYFDPVTLALVATQPVPANIAAGDVGPADAYTTVGGPDSSCADQNITRTGPGGQVWSLPVTAALGLDPTDACAFGGLAAEPDGTADILALDAAGVVLAVVDSSGQPGARTTVSSADAVNLSMTHDRSGHLYAAWENPVPCPDPANPGYGCTRTVVAAGAPGGLTPIASLGGTFGDSVSYSGLTATDGAAALLSFEAPYFCGLNCGAWGTTGPFVKVIPSH</sequence>
<evidence type="ECO:0000313" key="5">
    <source>
        <dbReference type="EMBL" id="MBM9504330.1"/>
    </source>
</evidence>
<dbReference type="Proteomes" id="UP000749040">
    <property type="component" value="Unassembled WGS sequence"/>
</dbReference>
<dbReference type="RefSeq" id="WP_205356182.1">
    <property type="nucleotide sequence ID" value="NZ_JADKYB010000003.1"/>
</dbReference>
<dbReference type="SUPFAM" id="SSF81296">
    <property type="entry name" value="E set domains"/>
    <property type="match status" value="3"/>
</dbReference>
<organism evidence="5 6">
    <name type="scientific">Actinacidiphila acididurans</name>
    <dbReference type="NCBI Taxonomy" id="2784346"/>
    <lineage>
        <taxon>Bacteria</taxon>
        <taxon>Bacillati</taxon>
        <taxon>Actinomycetota</taxon>
        <taxon>Actinomycetes</taxon>
        <taxon>Kitasatosporales</taxon>
        <taxon>Streptomycetaceae</taxon>
        <taxon>Actinacidiphila</taxon>
    </lineage>
</organism>
<protein>
    <submittedName>
        <fullName evidence="5">IPT/TIG domain-containing protein</fullName>
    </submittedName>
</protein>
<dbReference type="InterPro" id="IPR002909">
    <property type="entry name" value="IPT_dom"/>
</dbReference>
<feature type="chain" id="PRO_5046936346" evidence="3">
    <location>
        <begin position="28"/>
        <end position="1162"/>
    </location>
</feature>
<dbReference type="InterPro" id="IPR052387">
    <property type="entry name" value="Fibrocystin"/>
</dbReference>
<dbReference type="Pfam" id="PF01833">
    <property type="entry name" value="TIG"/>
    <property type="match status" value="3"/>
</dbReference>
<reference evidence="5 6" key="1">
    <citation type="submission" date="2021-01" db="EMBL/GenBank/DDBJ databases">
        <title>Streptomyces acididurans sp. nov., isolated from a peat swamp forest soil.</title>
        <authorList>
            <person name="Chantavorakit T."/>
            <person name="Duangmal K."/>
        </authorList>
    </citation>
    <scope>NUCLEOTIDE SEQUENCE [LARGE SCALE GENOMIC DNA]</scope>
    <source>
        <strain evidence="5 6">KK5PA1</strain>
    </source>
</reference>
<feature type="signal peptide" evidence="3">
    <location>
        <begin position="1"/>
        <end position="27"/>
    </location>
</feature>
<evidence type="ECO:0000256" key="1">
    <source>
        <dbReference type="ARBA" id="ARBA00022729"/>
    </source>
</evidence>
<evidence type="ECO:0000256" key="2">
    <source>
        <dbReference type="SAM" id="MobiDB-lite"/>
    </source>
</evidence>
<dbReference type="PANTHER" id="PTHR46769:SF2">
    <property type="entry name" value="FIBROCYSTIN-L ISOFORM 2 PRECURSOR-RELATED"/>
    <property type="match status" value="1"/>
</dbReference>